<dbReference type="InterPro" id="IPR002575">
    <property type="entry name" value="Aminoglycoside_PTrfase"/>
</dbReference>
<sequence length="310" mass="33065">MPNGGGARLGIDEIPVRVRAAIEEILGSPVVAADSQPGGFSPGLAARLVLADGRRAFAKAVGVERNPDAPGFHRREIEVLGALPPDLPVPRLLGSYDDGSWVALVVEDVAGEAPAEPWRADELARVVEAMAKLADRLTPSPIEVRPVATFDEELFRGWRTLAANPVAAAPLGPAVCARLDELAGIEEGWTAAAAGDSLVHTDLRADNILLTPHGVVFVDWPHARIGAPWLDLLFMLPSVAATGTDPGEVWAAYPPARAADPDAVTAVLVAQTGFFLYHSLLPPPPNLERVREFQRVQGEAAMRWVEARLR</sequence>
<dbReference type="OrthoDB" id="2570531at2"/>
<reference evidence="2 3" key="1">
    <citation type="submission" date="2019-06" db="EMBL/GenBank/DDBJ databases">
        <title>Sequencing the genomes of 1000 actinobacteria strains.</title>
        <authorList>
            <person name="Klenk H.-P."/>
        </authorList>
    </citation>
    <scope>NUCLEOTIDE SEQUENCE [LARGE SCALE GENOMIC DNA]</scope>
    <source>
        <strain evidence="2 3">DSM 45511</strain>
    </source>
</reference>
<keyword evidence="2" id="KW-0808">Transferase</keyword>
<proteinExistence type="predicted"/>
<dbReference type="AlphaFoldDB" id="A0A543FZ08"/>
<evidence type="ECO:0000313" key="2">
    <source>
        <dbReference type="EMBL" id="TQM39025.1"/>
    </source>
</evidence>
<gene>
    <name evidence="2" type="ORF">FB388_6277</name>
</gene>
<name>A0A543FZ08_9PSEU</name>
<evidence type="ECO:0000313" key="3">
    <source>
        <dbReference type="Proteomes" id="UP000319818"/>
    </source>
</evidence>
<dbReference type="EMBL" id="VFPH01000002">
    <property type="protein sequence ID" value="TQM39025.1"/>
    <property type="molecule type" value="Genomic_DNA"/>
</dbReference>
<dbReference type="Gene3D" id="3.90.1200.10">
    <property type="match status" value="1"/>
</dbReference>
<dbReference type="Pfam" id="PF01636">
    <property type="entry name" value="APH"/>
    <property type="match status" value="1"/>
</dbReference>
<comment type="caution">
    <text evidence="2">The sequence shown here is derived from an EMBL/GenBank/DDBJ whole genome shotgun (WGS) entry which is preliminary data.</text>
</comment>
<protein>
    <submittedName>
        <fullName evidence="2">Phosphotransferase family enzyme</fullName>
    </submittedName>
</protein>
<evidence type="ECO:0000259" key="1">
    <source>
        <dbReference type="Pfam" id="PF01636"/>
    </source>
</evidence>
<dbReference type="Gene3D" id="3.30.200.20">
    <property type="entry name" value="Phosphorylase Kinase, domain 1"/>
    <property type="match status" value="1"/>
</dbReference>
<dbReference type="GO" id="GO:0016740">
    <property type="term" value="F:transferase activity"/>
    <property type="evidence" value="ECO:0007669"/>
    <property type="project" value="UniProtKB-KW"/>
</dbReference>
<dbReference type="InterPro" id="IPR011009">
    <property type="entry name" value="Kinase-like_dom_sf"/>
</dbReference>
<dbReference type="SUPFAM" id="SSF56112">
    <property type="entry name" value="Protein kinase-like (PK-like)"/>
    <property type="match status" value="1"/>
</dbReference>
<dbReference type="Proteomes" id="UP000319818">
    <property type="component" value="Unassembled WGS sequence"/>
</dbReference>
<dbReference type="RefSeq" id="WP_142105743.1">
    <property type="nucleotide sequence ID" value="NZ_VFPH01000002.1"/>
</dbReference>
<feature type="domain" description="Aminoglycoside phosphotransferase" evidence="1">
    <location>
        <begin position="74"/>
        <end position="247"/>
    </location>
</feature>
<accession>A0A543FZ08</accession>
<keyword evidence="3" id="KW-1185">Reference proteome</keyword>
<organism evidence="2 3">
    <name type="scientific">Pseudonocardia cypriaca</name>
    <dbReference type="NCBI Taxonomy" id="882449"/>
    <lineage>
        <taxon>Bacteria</taxon>
        <taxon>Bacillati</taxon>
        <taxon>Actinomycetota</taxon>
        <taxon>Actinomycetes</taxon>
        <taxon>Pseudonocardiales</taxon>
        <taxon>Pseudonocardiaceae</taxon>
        <taxon>Pseudonocardia</taxon>
    </lineage>
</organism>